<dbReference type="OrthoDB" id="3253416at2759"/>
<dbReference type="Proteomes" id="UP000799118">
    <property type="component" value="Unassembled WGS sequence"/>
</dbReference>
<dbReference type="EMBL" id="ML769926">
    <property type="protein sequence ID" value="KAE9385966.1"/>
    <property type="molecule type" value="Genomic_DNA"/>
</dbReference>
<organism evidence="3 4">
    <name type="scientific">Gymnopus androsaceus JB14</name>
    <dbReference type="NCBI Taxonomy" id="1447944"/>
    <lineage>
        <taxon>Eukaryota</taxon>
        <taxon>Fungi</taxon>
        <taxon>Dikarya</taxon>
        <taxon>Basidiomycota</taxon>
        <taxon>Agaricomycotina</taxon>
        <taxon>Agaricomycetes</taxon>
        <taxon>Agaricomycetidae</taxon>
        <taxon>Agaricales</taxon>
        <taxon>Marasmiineae</taxon>
        <taxon>Omphalotaceae</taxon>
        <taxon>Gymnopus</taxon>
    </lineage>
</organism>
<name>A0A6A4GKM0_9AGAR</name>
<reference evidence="3" key="1">
    <citation type="journal article" date="2019" name="Environ. Microbiol.">
        <title>Fungal ecological strategies reflected in gene transcription - a case study of two litter decomposers.</title>
        <authorList>
            <person name="Barbi F."/>
            <person name="Kohler A."/>
            <person name="Barry K."/>
            <person name="Baskaran P."/>
            <person name="Daum C."/>
            <person name="Fauchery L."/>
            <person name="Ihrmark K."/>
            <person name="Kuo A."/>
            <person name="LaButti K."/>
            <person name="Lipzen A."/>
            <person name="Morin E."/>
            <person name="Grigoriev I.V."/>
            <person name="Henrissat B."/>
            <person name="Lindahl B."/>
            <person name="Martin F."/>
        </authorList>
    </citation>
    <scope>NUCLEOTIDE SEQUENCE</scope>
    <source>
        <strain evidence="3">JB14</strain>
    </source>
</reference>
<proteinExistence type="predicted"/>
<feature type="compositionally biased region" description="Low complexity" evidence="2">
    <location>
        <begin position="623"/>
        <end position="632"/>
    </location>
</feature>
<feature type="compositionally biased region" description="Acidic residues" evidence="2">
    <location>
        <begin position="609"/>
        <end position="619"/>
    </location>
</feature>
<feature type="coiled-coil region" evidence="1">
    <location>
        <begin position="263"/>
        <end position="297"/>
    </location>
</feature>
<feature type="region of interest" description="Disordered" evidence="2">
    <location>
        <begin position="100"/>
        <end position="121"/>
    </location>
</feature>
<feature type="compositionally biased region" description="Polar residues" evidence="2">
    <location>
        <begin position="168"/>
        <end position="182"/>
    </location>
</feature>
<feature type="region of interest" description="Disordered" evidence="2">
    <location>
        <begin position="135"/>
        <end position="189"/>
    </location>
</feature>
<gene>
    <name evidence="3" type="ORF">BT96DRAFT_1006545</name>
</gene>
<feature type="region of interest" description="Disordered" evidence="2">
    <location>
        <begin position="207"/>
        <end position="257"/>
    </location>
</feature>
<sequence length="726" mass="76490">MDDTPIGPMIAIPHSDMVDASQIHCQELENNAALNKVSTQTAAAIALCAPQSTSKPNYQPSCSTGLFARGDENNAAVALPSRACTATSAAACVVLTNITNTSNSSNGPSSRPSDAGSVAAADDAAGRIPAAQNDNAANAASYTSSAPDCGQPDTPTGPAVGDSVPGNAANTGGSASTGTSLLNRGVSDSEVAGQRSSAIAAEAVDGSLTGASPSNGGASDAEVAGKHSLSKAAEAVDGSGDASLLPRKKKRSEMGIEERRIMRQAAQDHSEKLSADVAKLLEEQEELFAKYAELNDVSVDRIKKLAHQLPLMKPQKKASDYNVLVYFKGKELNSTQGKGSHILLRDLHDHVKKDDDLQDIFNNPDAMKSLHQKYDEEKSEEKVAAIWVSKRAQAKSVAEKMNLFQQEADFLYKSSDANSFVMVVRGSFKSTVYFHMGVQDVVNLYESFVVTAQKVGTRKLYQTIFLLLGALADVGLGFLEEITGVVNLTMSYVSFAKNIVVPYKVNVRGWPDDVPRSYPQRLSADQTKRLYDAWNGGGAHWYCMTAAEAKSYEKEAEKNGELEPRVRKKRSDAGSKRGQQDDSGSNDSGDDELAHPAKGTKRKRAARDDGEEGSDDEEDGAKKAAGGPKKSAGGAGGAKKSARGSGKKSAGGNQKKSPAGVSRKVVGGSKKSTEGAGGSRKLAAKNGKGKKKSQRFVVSDSDGSDEGSDGGEDDDEDDEGDTEFSD</sequence>
<feature type="compositionally biased region" description="Acidic residues" evidence="2">
    <location>
        <begin position="702"/>
        <end position="726"/>
    </location>
</feature>
<evidence type="ECO:0000256" key="2">
    <source>
        <dbReference type="SAM" id="MobiDB-lite"/>
    </source>
</evidence>
<protein>
    <submittedName>
        <fullName evidence="3">Uncharacterized protein</fullName>
    </submittedName>
</protein>
<feature type="region of interest" description="Disordered" evidence="2">
    <location>
        <begin position="555"/>
        <end position="726"/>
    </location>
</feature>
<keyword evidence="4" id="KW-1185">Reference proteome</keyword>
<dbReference type="AlphaFoldDB" id="A0A6A4GKM0"/>
<accession>A0A6A4GKM0</accession>
<evidence type="ECO:0000313" key="3">
    <source>
        <dbReference type="EMBL" id="KAE9385966.1"/>
    </source>
</evidence>
<feature type="compositionally biased region" description="Basic and acidic residues" evidence="2">
    <location>
        <begin position="555"/>
        <end position="580"/>
    </location>
</feature>
<evidence type="ECO:0000313" key="4">
    <source>
        <dbReference type="Proteomes" id="UP000799118"/>
    </source>
</evidence>
<feature type="compositionally biased region" description="Low complexity" evidence="2">
    <location>
        <begin position="135"/>
        <end position="146"/>
    </location>
</feature>
<evidence type="ECO:0000256" key="1">
    <source>
        <dbReference type="SAM" id="Coils"/>
    </source>
</evidence>
<keyword evidence="1" id="KW-0175">Coiled coil</keyword>